<protein>
    <submittedName>
        <fullName evidence="1">Uncharacterized protein</fullName>
    </submittedName>
</protein>
<comment type="caution">
    <text evidence="1">The sequence shown here is derived from an EMBL/GenBank/DDBJ whole genome shotgun (WGS) entry which is preliminary data.</text>
</comment>
<evidence type="ECO:0000313" key="1">
    <source>
        <dbReference type="EMBL" id="KAK0737696.1"/>
    </source>
</evidence>
<dbReference type="AlphaFoldDB" id="A0AA40BP30"/>
<dbReference type="EMBL" id="JAUKTV010000005">
    <property type="protein sequence ID" value="KAK0737696.1"/>
    <property type="molecule type" value="Genomic_DNA"/>
</dbReference>
<organism evidence="1 2">
    <name type="scientific">Apiosordaria backusii</name>
    <dbReference type="NCBI Taxonomy" id="314023"/>
    <lineage>
        <taxon>Eukaryota</taxon>
        <taxon>Fungi</taxon>
        <taxon>Dikarya</taxon>
        <taxon>Ascomycota</taxon>
        <taxon>Pezizomycotina</taxon>
        <taxon>Sordariomycetes</taxon>
        <taxon>Sordariomycetidae</taxon>
        <taxon>Sordariales</taxon>
        <taxon>Lasiosphaeriaceae</taxon>
        <taxon>Apiosordaria</taxon>
    </lineage>
</organism>
<evidence type="ECO:0000313" key="2">
    <source>
        <dbReference type="Proteomes" id="UP001172159"/>
    </source>
</evidence>
<keyword evidence="2" id="KW-1185">Reference proteome</keyword>
<proteinExistence type="predicted"/>
<name>A0AA40BP30_9PEZI</name>
<gene>
    <name evidence="1" type="ORF">B0T21DRAFT_392765</name>
</gene>
<dbReference type="Proteomes" id="UP001172159">
    <property type="component" value="Unassembled WGS sequence"/>
</dbReference>
<sequence length="194" mass="21158">MPEPGCFTQVLPTQFLSNSSYAPRLRTACQQQTSGWVVISKTARFSRSGPPAEPLLASEPEGLLVAPLSYSRRGSLLQLFALSSSTELLTFHPRFRCFFFLLLFKVSACVRHQACPPPRSKGDQEHARGGMIGDNIHCSAGGDNTIPSDPWRSSCIGLERSADWAPPCSGRLPVSIPVPSPLTQVSPTWKFSVE</sequence>
<accession>A0AA40BP30</accession>
<reference evidence="1" key="1">
    <citation type="submission" date="2023-06" db="EMBL/GenBank/DDBJ databases">
        <title>Genome-scale phylogeny and comparative genomics of the fungal order Sordariales.</title>
        <authorList>
            <consortium name="Lawrence Berkeley National Laboratory"/>
            <person name="Hensen N."/>
            <person name="Bonometti L."/>
            <person name="Westerberg I."/>
            <person name="Brannstrom I.O."/>
            <person name="Guillou S."/>
            <person name="Cros-Aarteil S."/>
            <person name="Calhoun S."/>
            <person name="Haridas S."/>
            <person name="Kuo A."/>
            <person name="Mondo S."/>
            <person name="Pangilinan J."/>
            <person name="Riley R."/>
            <person name="Labutti K."/>
            <person name="Andreopoulos B."/>
            <person name="Lipzen A."/>
            <person name="Chen C."/>
            <person name="Yanf M."/>
            <person name="Daum C."/>
            <person name="Ng V."/>
            <person name="Clum A."/>
            <person name="Steindorff A."/>
            <person name="Ohm R."/>
            <person name="Martin F."/>
            <person name="Silar P."/>
            <person name="Natvig D."/>
            <person name="Lalanne C."/>
            <person name="Gautier V."/>
            <person name="Ament-Velasquez S.L."/>
            <person name="Kruys A."/>
            <person name="Hutchinson M.I."/>
            <person name="Powell A.J."/>
            <person name="Barry K."/>
            <person name="Miller A.N."/>
            <person name="Grigoriev I.V."/>
            <person name="Debuchy R."/>
            <person name="Gladieux P."/>
            <person name="Thoren M.H."/>
            <person name="Johannesson H."/>
        </authorList>
    </citation>
    <scope>NUCLEOTIDE SEQUENCE</scope>
    <source>
        <strain evidence="1">CBS 540.89</strain>
    </source>
</reference>